<keyword evidence="1 2" id="KW-0175">Coiled coil</keyword>
<sequence>MNTTIKEDPSGRPKNIKRDYSKDELLKMLLHYETELDRKEKEIWDLKDDKTRSILNLAKYGQLQMGDPLAALTRDTAIAKEEIDESVLNVYEYQQRELERLCQLLKANHSKDKQAMQDLKRQHAALLEEMENDRRRRDAKNAQSEDIMSKLENARESLEKKLELKQDELDRMSKVLELERERRQAEAKRTKMMVFFLVKEHKRLVVEAHTKQQQLNDLAVAGKVIGSADSPLVKELRKEIKALREERDRLAGNVQKLTTQNSELDKRLKIKEEDCAVLRQTVNKKTQEQMNRIPGTVAGLVVANKGAQRIAPPMTRSKLPNSSTFPSTVPGTSQSNHVTTGIPATNANAHKKFPATSATGGNTTSVLPRPGNGRGLPTLGTRANLPANRTRMMPLHTSQTMPKQRTPSSEPQQSMNHESPHTPRPQSIGSVLAKRSSSLPRNNVGQPGSASEPASPRQGLPSPSAGISHLNYRPTNSLSRNMPSTMPSGKLSRMMPNNRQPPK</sequence>
<protein>
    <submittedName>
        <fullName evidence="6">CortBP2 domain-containing protein</fullName>
    </submittedName>
</protein>
<dbReference type="PANTHER" id="PTHR23166">
    <property type="entry name" value="FILAMIN/GPBP-INTERACTING PROTEIN"/>
    <property type="match status" value="1"/>
</dbReference>
<name>A0A7E5A130_PANRE</name>
<feature type="compositionally biased region" description="Polar residues" evidence="3">
    <location>
        <begin position="473"/>
        <end position="487"/>
    </location>
</feature>
<evidence type="ECO:0000313" key="6">
    <source>
        <dbReference type="WBParaSite" id="Pan_g7341.t1"/>
    </source>
</evidence>
<feature type="region of interest" description="Disordered" evidence="3">
    <location>
        <begin position="312"/>
        <end position="336"/>
    </location>
</feature>
<feature type="domain" description="Cortactin-binding protein-2 N-terminal" evidence="4">
    <location>
        <begin position="21"/>
        <end position="203"/>
    </location>
</feature>
<feature type="compositionally biased region" description="Polar residues" evidence="3">
    <location>
        <begin position="318"/>
        <end position="336"/>
    </location>
</feature>
<feature type="region of interest" description="Disordered" evidence="3">
    <location>
        <begin position="130"/>
        <end position="149"/>
    </location>
</feature>
<dbReference type="AlphaFoldDB" id="A0A7E5A130"/>
<dbReference type="Proteomes" id="UP000492821">
    <property type="component" value="Unassembled WGS sequence"/>
</dbReference>
<keyword evidence="5" id="KW-1185">Reference proteome</keyword>
<feature type="coiled-coil region" evidence="2">
    <location>
        <begin position="233"/>
        <end position="281"/>
    </location>
</feature>
<reference evidence="6" key="2">
    <citation type="submission" date="2020-10" db="UniProtKB">
        <authorList>
            <consortium name="WormBaseParasite"/>
        </authorList>
    </citation>
    <scope>IDENTIFICATION</scope>
</reference>
<dbReference type="InterPro" id="IPR019131">
    <property type="entry name" value="Cortactin-binding_p2_N"/>
</dbReference>
<evidence type="ECO:0000256" key="3">
    <source>
        <dbReference type="SAM" id="MobiDB-lite"/>
    </source>
</evidence>
<feature type="compositionally biased region" description="Polar residues" evidence="3">
    <location>
        <begin position="396"/>
        <end position="417"/>
    </location>
</feature>
<feature type="compositionally biased region" description="Polar residues" evidence="3">
    <location>
        <begin position="424"/>
        <end position="449"/>
    </location>
</feature>
<evidence type="ECO:0000256" key="2">
    <source>
        <dbReference type="SAM" id="Coils"/>
    </source>
</evidence>
<dbReference type="WBParaSite" id="Pan_g7341.t1">
    <property type="protein sequence ID" value="Pan_g7341.t1"/>
    <property type="gene ID" value="Pan_g7341"/>
</dbReference>
<evidence type="ECO:0000259" key="4">
    <source>
        <dbReference type="Pfam" id="PF09727"/>
    </source>
</evidence>
<evidence type="ECO:0000313" key="5">
    <source>
        <dbReference type="Proteomes" id="UP000492821"/>
    </source>
</evidence>
<evidence type="ECO:0000256" key="1">
    <source>
        <dbReference type="ARBA" id="ARBA00023054"/>
    </source>
</evidence>
<feature type="compositionally biased region" description="Polar residues" evidence="3">
    <location>
        <begin position="356"/>
        <end position="366"/>
    </location>
</feature>
<feature type="coiled-coil region" evidence="2">
    <location>
        <begin position="22"/>
        <end position="49"/>
    </location>
</feature>
<dbReference type="Pfam" id="PF09727">
    <property type="entry name" value="CortBP2"/>
    <property type="match status" value="1"/>
</dbReference>
<accession>A0A7E5A130</accession>
<dbReference type="PANTHER" id="PTHR23166:SF7">
    <property type="entry name" value="LEUCINE ZIPPER PROTEIN 1"/>
    <property type="match status" value="1"/>
</dbReference>
<organism evidence="5 6">
    <name type="scientific">Panagrellus redivivus</name>
    <name type="common">Microworm</name>
    <dbReference type="NCBI Taxonomy" id="6233"/>
    <lineage>
        <taxon>Eukaryota</taxon>
        <taxon>Metazoa</taxon>
        <taxon>Ecdysozoa</taxon>
        <taxon>Nematoda</taxon>
        <taxon>Chromadorea</taxon>
        <taxon>Rhabditida</taxon>
        <taxon>Tylenchina</taxon>
        <taxon>Panagrolaimomorpha</taxon>
        <taxon>Panagrolaimoidea</taxon>
        <taxon>Panagrolaimidae</taxon>
        <taxon>Panagrellus</taxon>
    </lineage>
</organism>
<proteinExistence type="predicted"/>
<reference evidence="5" key="1">
    <citation type="journal article" date="2013" name="Genetics">
        <title>The draft genome and transcriptome of Panagrellus redivivus are shaped by the harsh demands of a free-living lifestyle.</title>
        <authorList>
            <person name="Srinivasan J."/>
            <person name="Dillman A.R."/>
            <person name="Macchietto M.G."/>
            <person name="Heikkinen L."/>
            <person name="Lakso M."/>
            <person name="Fracchia K.M."/>
            <person name="Antoshechkin I."/>
            <person name="Mortazavi A."/>
            <person name="Wong G."/>
            <person name="Sternberg P.W."/>
        </authorList>
    </citation>
    <scope>NUCLEOTIDE SEQUENCE [LARGE SCALE GENOMIC DNA]</scope>
    <source>
        <strain evidence="5">MT8872</strain>
    </source>
</reference>
<dbReference type="InterPro" id="IPR050719">
    <property type="entry name" value="Cortactin-Actin_Reg"/>
</dbReference>
<feature type="region of interest" description="Disordered" evidence="3">
    <location>
        <begin position="352"/>
        <end position="503"/>
    </location>
</feature>